<feature type="compositionally biased region" description="Basic and acidic residues" evidence="1">
    <location>
        <begin position="94"/>
        <end position="127"/>
    </location>
</feature>
<protein>
    <submittedName>
        <fullName evidence="2">Uncharacterized protein</fullName>
    </submittedName>
</protein>
<evidence type="ECO:0000256" key="1">
    <source>
        <dbReference type="SAM" id="MobiDB-lite"/>
    </source>
</evidence>
<dbReference type="Proteomes" id="UP000027135">
    <property type="component" value="Unassembled WGS sequence"/>
</dbReference>
<proteinExistence type="predicted"/>
<evidence type="ECO:0000313" key="3">
    <source>
        <dbReference type="Proteomes" id="UP000027135"/>
    </source>
</evidence>
<gene>
    <name evidence="2" type="ORF">L798_05806</name>
</gene>
<evidence type="ECO:0000313" key="2">
    <source>
        <dbReference type="EMBL" id="KDR23442.1"/>
    </source>
</evidence>
<accession>A0A067RI10</accession>
<name>A0A067RI10_ZOONE</name>
<dbReference type="InParanoid" id="A0A067RI10"/>
<keyword evidence="3" id="KW-1185">Reference proteome</keyword>
<feature type="region of interest" description="Disordered" evidence="1">
    <location>
        <begin position="85"/>
        <end position="127"/>
    </location>
</feature>
<sequence>MYPLQQPNKYNAKMDNHEWLHTLCRLTHHAEEQIQESRSSTDNALCAFDLILVLNSLATTPSKSASKNLRDISPVPVLTKHIKQENENWSSDASGKHRGCEEEKVVKENKNKEKIQGNPETKVEHKI</sequence>
<organism evidence="2 3">
    <name type="scientific">Zootermopsis nevadensis</name>
    <name type="common">Dampwood termite</name>
    <dbReference type="NCBI Taxonomy" id="136037"/>
    <lineage>
        <taxon>Eukaryota</taxon>
        <taxon>Metazoa</taxon>
        <taxon>Ecdysozoa</taxon>
        <taxon>Arthropoda</taxon>
        <taxon>Hexapoda</taxon>
        <taxon>Insecta</taxon>
        <taxon>Pterygota</taxon>
        <taxon>Neoptera</taxon>
        <taxon>Polyneoptera</taxon>
        <taxon>Dictyoptera</taxon>
        <taxon>Blattodea</taxon>
        <taxon>Blattoidea</taxon>
        <taxon>Termitoidae</taxon>
        <taxon>Termopsidae</taxon>
        <taxon>Zootermopsis</taxon>
    </lineage>
</organism>
<dbReference type="EMBL" id="KK852461">
    <property type="protein sequence ID" value="KDR23442.1"/>
    <property type="molecule type" value="Genomic_DNA"/>
</dbReference>
<reference evidence="2 3" key="1">
    <citation type="journal article" date="2014" name="Nat. Commun.">
        <title>Molecular traces of alternative social organization in a termite genome.</title>
        <authorList>
            <person name="Terrapon N."/>
            <person name="Li C."/>
            <person name="Robertson H.M."/>
            <person name="Ji L."/>
            <person name="Meng X."/>
            <person name="Booth W."/>
            <person name="Chen Z."/>
            <person name="Childers C.P."/>
            <person name="Glastad K.M."/>
            <person name="Gokhale K."/>
            <person name="Gowin J."/>
            <person name="Gronenberg W."/>
            <person name="Hermansen R.A."/>
            <person name="Hu H."/>
            <person name="Hunt B.G."/>
            <person name="Huylmans A.K."/>
            <person name="Khalil S.M."/>
            <person name="Mitchell R.D."/>
            <person name="Munoz-Torres M.C."/>
            <person name="Mustard J.A."/>
            <person name="Pan H."/>
            <person name="Reese J.T."/>
            <person name="Scharf M.E."/>
            <person name="Sun F."/>
            <person name="Vogel H."/>
            <person name="Xiao J."/>
            <person name="Yang W."/>
            <person name="Yang Z."/>
            <person name="Yang Z."/>
            <person name="Zhou J."/>
            <person name="Zhu J."/>
            <person name="Brent C.S."/>
            <person name="Elsik C.G."/>
            <person name="Goodisman M.A."/>
            <person name="Liberles D.A."/>
            <person name="Roe R.M."/>
            <person name="Vargo E.L."/>
            <person name="Vilcinskas A."/>
            <person name="Wang J."/>
            <person name="Bornberg-Bauer E."/>
            <person name="Korb J."/>
            <person name="Zhang G."/>
            <person name="Liebig J."/>
        </authorList>
    </citation>
    <scope>NUCLEOTIDE SEQUENCE [LARGE SCALE GENOMIC DNA]</scope>
    <source>
        <tissue evidence="2">Whole organism</tissue>
    </source>
</reference>
<dbReference type="AlphaFoldDB" id="A0A067RI10"/>